<evidence type="ECO:0000313" key="2">
    <source>
        <dbReference type="Proteomes" id="UP000664914"/>
    </source>
</evidence>
<reference evidence="1" key="2">
    <citation type="submission" date="2021-04" db="EMBL/GenBank/DDBJ databases">
        <title>Isolation and genomic analysis of the ibuprofen-degrading bacterium Sphingomonas strain MPO218.</title>
        <authorList>
            <person name="Aulestia M."/>
            <person name="Flores A."/>
            <person name="Mangas E.L."/>
            <person name="Perez-Pulido A.J."/>
            <person name="Santero E."/>
            <person name="Camacho E.M."/>
        </authorList>
    </citation>
    <scope>NUCLEOTIDE SEQUENCE</scope>
    <source>
        <strain evidence="1">MPO218</strain>
    </source>
</reference>
<dbReference type="Proteomes" id="UP000664914">
    <property type="component" value="Chromosome"/>
</dbReference>
<dbReference type="SUPFAM" id="SSF49899">
    <property type="entry name" value="Concanavalin A-like lectins/glucanases"/>
    <property type="match status" value="1"/>
</dbReference>
<dbReference type="RefSeq" id="WP_208633954.1">
    <property type="nucleotide sequence ID" value="NZ_CP059319.1"/>
</dbReference>
<organism evidence="1 2">
    <name type="scientific">Rhizorhabdus wittichii</name>
    <dbReference type="NCBI Taxonomy" id="160791"/>
    <lineage>
        <taxon>Bacteria</taxon>
        <taxon>Pseudomonadati</taxon>
        <taxon>Pseudomonadota</taxon>
        <taxon>Alphaproteobacteria</taxon>
        <taxon>Sphingomonadales</taxon>
        <taxon>Sphingomonadaceae</taxon>
        <taxon>Rhizorhabdus</taxon>
    </lineage>
</organism>
<name>A0A975D6C5_9SPHN</name>
<protein>
    <submittedName>
        <fullName evidence="1">Uncharacterized protein</fullName>
    </submittedName>
</protein>
<proteinExistence type="predicted"/>
<gene>
    <name evidence="1" type="ORF">HRJ34_09540</name>
</gene>
<reference evidence="1" key="1">
    <citation type="submission" date="2020-07" db="EMBL/GenBank/DDBJ databases">
        <authorList>
            <person name="Camacho E."/>
        </authorList>
    </citation>
    <scope>NUCLEOTIDE SEQUENCE</scope>
    <source>
        <strain evidence="1">MPO218</strain>
    </source>
</reference>
<dbReference type="AlphaFoldDB" id="A0A975D6C5"/>
<accession>A0A975D6C5</accession>
<evidence type="ECO:0000313" key="1">
    <source>
        <dbReference type="EMBL" id="QTH23717.1"/>
    </source>
</evidence>
<sequence>MIPDFHSRPFARLRKPELRLGLGLGVLAGGSNSGPAVTFDFLAESTFDSRIAFTRGSAATRVNAAGIIETVGNNVPRFDYDPVTLEMRGLLIEEPRTNYLIQSEFADGLPASRGPLVTATTFAGLISGTGLAFGYDGTSSPYFYVTNYAVPASSPRVISIFARMDDGGAPAFGNNATQHPANDFVFNLGGTVLAPTAANGGKVESYGGGLYRISLALTTSVAPGSSCGVIKYAANSARTFKVSGIMVEAGSFATSYIPTGASTVTRAPDFPIVSGANFSGWFNPNEGAFVAEFESLGYSVQNMLLTASDGSNSNLIELRLPDAANTRVQYTSGGMLVASMTHSTPVMGIVHGLGTTYKVDDFVSVLDGAAPLTDTAGTVPVGLDRLGIGHRNGTFFFNGHIRSITYYNRRLPNADLQRLTA</sequence>
<dbReference type="EMBL" id="CP059319">
    <property type="protein sequence ID" value="QTH23717.1"/>
    <property type="molecule type" value="Genomic_DNA"/>
</dbReference>
<dbReference type="InterPro" id="IPR013320">
    <property type="entry name" value="ConA-like_dom_sf"/>
</dbReference>